<dbReference type="Proteomes" id="UP000646827">
    <property type="component" value="Unassembled WGS sequence"/>
</dbReference>
<keyword evidence="1" id="KW-0547">Nucleotide-binding</keyword>
<dbReference type="SUPFAM" id="SSF54197">
    <property type="entry name" value="HIT-like"/>
    <property type="match status" value="1"/>
</dbReference>
<evidence type="ECO:0000313" key="6">
    <source>
        <dbReference type="Proteomes" id="UP000646827"/>
    </source>
</evidence>
<evidence type="ECO:0000259" key="4">
    <source>
        <dbReference type="PROSITE" id="PS51084"/>
    </source>
</evidence>
<dbReference type="Pfam" id="PF11969">
    <property type="entry name" value="DcpS_C"/>
    <property type="match status" value="1"/>
</dbReference>
<protein>
    <recommendedName>
        <fullName evidence="4">HIT domain-containing protein</fullName>
    </recommendedName>
</protein>
<sequence>MVFCCFPRSCPFCNVSVDNGFRIVHEDEHLIAFHDRSAGAAVHLLIIPREHITTVKALDNSHVPLLEKMMNLGRRLLSDQGYNPDDDTQSRFGFHVPPFNSINHLHMHVQVLPYKNTFRKLKYTRGYPWYIEATHVLERLRQGLDPL</sequence>
<feature type="domain" description="HIT" evidence="4">
    <location>
        <begin position="11"/>
        <end position="119"/>
    </location>
</feature>
<evidence type="ECO:0000256" key="3">
    <source>
        <dbReference type="PROSITE-ProRule" id="PRU00464"/>
    </source>
</evidence>
<keyword evidence="6" id="KW-1185">Reference proteome</keyword>
<reference evidence="5 6" key="1">
    <citation type="submission" date="2020-12" db="EMBL/GenBank/DDBJ databases">
        <title>Metabolic potential, ecology and presence of endohyphal bacteria is reflected in genomic diversity of Mucoromycotina.</title>
        <authorList>
            <person name="Muszewska A."/>
            <person name="Okrasinska A."/>
            <person name="Steczkiewicz K."/>
            <person name="Drgas O."/>
            <person name="Orlowska M."/>
            <person name="Perlinska-Lenart U."/>
            <person name="Aleksandrzak-Piekarczyk T."/>
            <person name="Szatraj K."/>
            <person name="Zielenkiewicz U."/>
            <person name="Pilsyk S."/>
            <person name="Malc E."/>
            <person name="Mieczkowski P."/>
            <person name="Kruszewska J.S."/>
            <person name="Biernat P."/>
            <person name="Pawlowska J."/>
        </authorList>
    </citation>
    <scope>NUCLEOTIDE SEQUENCE [LARGE SCALE GENOMIC DNA]</scope>
    <source>
        <strain evidence="5 6">CBS 142.35</strain>
    </source>
</reference>
<evidence type="ECO:0000256" key="1">
    <source>
        <dbReference type="ARBA" id="ARBA00022741"/>
    </source>
</evidence>
<dbReference type="PANTHER" id="PTHR12486:SF5">
    <property type="entry name" value="ADENOSINE 5'-MONOPHOSPHORAMIDASE HINT3"/>
    <property type="match status" value="1"/>
</dbReference>
<dbReference type="PANTHER" id="PTHR12486">
    <property type="entry name" value="APRATAXIN-RELATED"/>
    <property type="match status" value="1"/>
</dbReference>
<proteinExistence type="predicted"/>
<evidence type="ECO:0000256" key="2">
    <source>
        <dbReference type="ARBA" id="ARBA00022801"/>
    </source>
</evidence>
<organism evidence="5 6">
    <name type="scientific">Circinella minor</name>
    <dbReference type="NCBI Taxonomy" id="1195481"/>
    <lineage>
        <taxon>Eukaryota</taxon>
        <taxon>Fungi</taxon>
        <taxon>Fungi incertae sedis</taxon>
        <taxon>Mucoromycota</taxon>
        <taxon>Mucoromycotina</taxon>
        <taxon>Mucoromycetes</taxon>
        <taxon>Mucorales</taxon>
        <taxon>Lichtheimiaceae</taxon>
        <taxon>Circinella</taxon>
    </lineage>
</organism>
<accession>A0A8H7VH56</accession>
<dbReference type="GO" id="GO:0016787">
    <property type="term" value="F:hydrolase activity"/>
    <property type="evidence" value="ECO:0007669"/>
    <property type="project" value="UniProtKB-KW"/>
</dbReference>
<dbReference type="InterPro" id="IPR011146">
    <property type="entry name" value="HIT-like"/>
</dbReference>
<evidence type="ECO:0000313" key="5">
    <source>
        <dbReference type="EMBL" id="KAG2222801.1"/>
    </source>
</evidence>
<dbReference type="OrthoDB" id="1915375at2759"/>
<comment type="caution">
    <text evidence="5">The sequence shown here is derived from an EMBL/GenBank/DDBJ whole genome shotgun (WGS) entry which is preliminary data.</text>
</comment>
<name>A0A8H7VH56_9FUNG</name>
<gene>
    <name evidence="5" type="ORF">INT45_011611</name>
</gene>
<feature type="short sequence motif" description="Histidine triad motif" evidence="3">
    <location>
        <begin position="104"/>
        <end position="108"/>
    </location>
</feature>
<dbReference type="Gene3D" id="3.30.428.10">
    <property type="entry name" value="HIT-like"/>
    <property type="match status" value="1"/>
</dbReference>
<dbReference type="EMBL" id="JAEPRB010000074">
    <property type="protein sequence ID" value="KAG2222801.1"/>
    <property type="molecule type" value="Genomic_DNA"/>
</dbReference>
<dbReference type="AlphaFoldDB" id="A0A8H7VH56"/>
<dbReference type="InterPro" id="IPR036265">
    <property type="entry name" value="HIT-like_sf"/>
</dbReference>
<dbReference type="PROSITE" id="PS51084">
    <property type="entry name" value="HIT_2"/>
    <property type="match status" value="1"/>
</dbReference>
<dbReference type="GO" id="GO:0000166">
    <property type="term" value="F:nucleotide binding"/>
    <property type="evidence" value="ECO:0007669"/>
    <property type="project" value="UniProtKB-KW"/>
</dbReference>
<keyword evidence="2" id="KW-0378">Hydrolase</keyword>